<protein>
    <submittedName>
        <fullName evidence="2">Uncharacterized protein</fullName>
    </submittedName>
</protein>
<reference evidence="2" key="1">
    <citation type="journal article" date="2009" name="Rice">
        <title>De Novo Next Generation Sequencing of Plant Genomes.</title>
        <authorList>
            <person name="Rounsley S."/>
            <person name="Marri P.R."/>
            <person name="Yu Y."/>
            <person name="He R."/>
            <person name="Sisneros N."/>
            <person name="Goicoechea J.L."/>
            <person name="Lee S.J."/>
            <person name="Angelova A."/>
            <person name="Kudrna D."/>
            <person name="Luo M."/>
            <person name="Affourtit J."/>
            <person name="Desany B."/>
            <person name="Knight J."/>
            <person name="Niazi F."/>
            <person name="Egholm M."/>
            <person name="Wing R.A."/>
        </authorList>
    </citation>
    <scope>NUCLEOTIDE SEQUENCE [LARGE SCALE GENOMIC DNA]</scope>
    <source>
        <strain evidence="2">cv. IRGC 105608</strain>
    </source>
</reference>
<feature type="region of interest" description="Disordered" evidence="1">
    <location>
        <begin position="30"/>
        <end position="74"/>
    </location>
</feature>
<keyword evidence="3" id="KW-1185">Reference proteome</keyword>
<name>A0A0D3ENZ5_9ORYZ</name>
<evidence type="ECO:0000313" key="3">
    <source>
        <dbReference type="Proteomes" id="UP000026960"/>
    </source>
</evidence>
<accession>A0A0D3ENZ5</accession>
<sequence>MADPATPEADLAHPRPNRERMTLMAAELAGAARDSDGDGCVNGWPAGGRGDGSGWPAQLAVAEADVERTRRRGR</sequence>
<evidence type="ECO:0000256" key="1">
    <source>
        <dbReference type="SAM" id="MobiDB-lite"/>
    </source>
</evidence>
<dbReference type="HOGENOM" id="CLU_2691614_0_0_1"/>
<dbReference type="AlphaFoldDB" id="A0A0D3ENZ5"/>
<organism evidence="2">
    <name type="scientific">Oryza barthii</name>
    <dbReference type="NCBI Taxonomy" id="65489"/>
    <lineage>
        <taxon>Eukaryota</taxon>
        <taxon>Viridiplantae</taxon>
        <taxon>Streptophyta</taxon>
        <taxon>Embryophyta</taxon>
        <taxon>Tracheophyta</taxon>
        <taxon>Spermatophyta</taxon>
        <taxon>Magnoliopsida</taxon>
        <taxon>Liliopsida</taxon>
        <taxon>Poales</taxon>
        <taxon>Poaceae</taxon>
        <taxon>BOP clade</taxon>
        <taxon>Oryzoideae</taxon>
        <taxon>Oryzeae</taxon>
        <taxon>Oryzinae</taxon>
        <taxon>Oryza</taxon>
    </lineage>
</organism>
<dbReference type="PaxDb" id="65489-OBART01G16050.1"/>
<dbReference type="Proteomes" id="UP000026960">
    <property type="component" value="Chromosome 1"/>
</dbReference>
<evidence type="ECO:0000313" key="2">
    <source>
        <dbReference type="EnsemblPlants" id="OBART01G16050.1"/>
    </source>
</evidence>
<dbReference type="EnsemblPlants" id="OBART01G16050.1">
    <property type="protein sequence ID" value="OBART01G16050.1"/>
    <property type="gene ID" value="OBART01G16050"/>
</dbReference>
<proteinExistence type="predicted"/>
<dbReference type="Gramene" id="OBART01G16050.1">
    <property type="protein sequence ID" value="OBART01G16050.1"/>
    <property type="gene ID" value="OBART01G16050"/>
</dbReference>
<reference evidence="2" key="2">
    <citation type="submission" date="2015-03" db="UniProtKB">
        <authorList>
            <consortium name="EnsemblPlants"/>
        </authorList>
    </citation>
    <scope>IDENTIFICATION</scope>
</reference>